<dbReference type="EMBL" id="AMZH03007302">
    <property type="protein sequence ID" value="RRT61664.1"/>
    <property type="molecule type" value="Genomic_DNA"/>
</dbReference>
<accession>A0A426ZCG5</accession>
<evidence type="ECO:0000256" key="1">
    <source>
        <dbReference type="SAM" id="MobiDB-lite"/>
    </source>
</evidence>
<feature type="compositionally biased region" description="Polar residues" evidence="1">
    <location>
        <begin position="77"/>
        <end position="96"/>
    </location>
</feature>
<gene>
    <name evidence="2" type="ORF">B296_00030100</name>
</gene>
<comment type="caution">
    <text evidence="2">The sequence shown here is derived from an EMBL/GenBank/DDBJ whole genome shotgun (WGS) entry which is preliminary data.</text>
</comment>
<organism evidence="2 3">
    <name type="scientific">Ensete ventricosum</name>
    <name type="common">Abyssinian banana</name>
    <name type="synonym">Musa ensete</name>
    <dbReference type="NCBI Taxonomy" id="4639"/>
    <lineage>
        <taxon>Eukaryota</taxon>
        <taxon>Viridiplantae</taxon>
        <taxon>Streptophyta</taxon>
        <taxon>Embryophyta</taxon>
        <taxon>Tracheophyta</taxon>
        <taxon>Spermatophyta</taxon>
        <taxon>Magnoliopsida</taxon>
        <taxon>Liliopsida</taxon>
        <taxon>Zingiberales</taxon>
        <taxon>Musaceae</taxon>
        <taxon>Ensete</taxon>
    </lineage>
</organism>
<reference evidence="2 3" key="1">
    <citation type="journal article" date="2014" name="Agronomy (Basel)">
        <title>A Draft Genome Sequence for Ensete ventricosum, the Drought-Tolerant Tree Against Hunger.</title>
        <authorList>
            <person name="Harrison J."/>
            <person name="Moore K.A."/>
            <person name="Paszkiewicz K."/>
            <person name="Jones T."/>
            <person name="Grant M."/>
            <person name="Ambacheew D."/>
            <person name="Muzemil S."/>
            <person name="Studholme D.J."/>
        </authorList>
    </citation>
    <scope>NUCLEOTIDE SEQUENCE [LARGE SCALE GENOMIC DNA]</scope>
</reference>
<feature type="region of interest" description="Disordered" evidence="1">
    <location>
        <begin position="40"/>
        <end position="60"/>
    </location>
</feature>
<sequence>MARELCTEAKYRVLKLGRKRDQVLAQESNPRFTKAKLYRPTRAVRTDPPTDRYSDRPPETPAAFVAFFTEGRRHMQPLTSSSNTANEKTAFFSSSEATRRKGGDSLARKQPYHLPGTGQKMEQQSLW</sequence>
<feature type="region of interest" description="Disordered" evidence="1">
    <location>
        <begin position="76"/>
        <end position="127"/>
    </location>
</feature>
<name>A0A426ZCG5_ENSVE</name>
<evidence type="ECO:0000313" key="2">
    <source>
        <dbReference type="EMBL" id="RRT61664.1"/>
    </source>
</evidence>
<evidence type="ECO:0000313" key="3">
    <source>
        <dbReference type="Proteomes" id="UP000287651"/>
    </source>
</evidence>
<protein>
    <submittedName>
        <fullName evidence="2">Uncharacterized protein</fullName>
    </submittedName>
</protein>
<feature type="compositionally biased region" description="Basic and acidic residues" evidence="1">
    <location>
        <begin position="44"/>
        <end position="58"/>
    </location>
</feature>
<dbReference type="AlphaFoldDB" id="A0A426ZCG5"/>
<proteinExistence type="predicted"/>
<feature type="compositionally biased region" description="Basic and acidic residues" evidence="1">
    <location>
        <begin position="97"/>
        <end position="107"/>
    </location>
</feature>
<dbReference type="Proteomes" id="UP000287651">
    <property type="component" value="Unassembled WGS sequence"/>
</dbReference>